<dbReference type="GO" id="GO:0008270">
    <property type="term" value="F:zinc ion binding"/>
    <property type="evidence" value="ECO:0007669"/>
    <property type="project" value="UniProtKB-KW"/>
</dbReference>
<keyword evidence="2" id="KW-0863">Zinc-finger</keyword>
<reference evidence="7" key="1">
    <citation type="submission" date="2021-02" db="EMBL/GenBank/DDBJ databases">
        <authorList>
            <person name="Bekaert M."/>
        </authorList>
    </citation>
    <scope>NUCLEOTIDE SEQUENCE</scope>
    <source>
        <strain evidence="7">IoA-00</strain>
    </source>
</reference>
<evidence type="ECO:0000256" key="4">
    <source>
        <dbReference type="SAM" id="MobiDB-lite"/>
    </source>
</evidence>
<evidence type="ECO:0000256" key="2">
    <source>
        <dbReference type="ARBA" id="ARBA00022771"/>
    </source>
</evidence>
<dbReference type="OrthoDB" id="10013584at2759"/>
<dbReference type="Pfam" id="PF21055">
    <property type="entry name" value="ZSWIM4-8_C"/>
    <property type="match status" value="1"/>
</dbReference>
<evidence type="ECO:0000313" key="7">
    <source>
        <dbReference type="EMBL" id="CAF2815098.1"/>
    </source>
</evidence>
<dbReference type="GO" id="GO:0031462">
    <property type="term" value="C:Cul2-RING ubiquitin ligase complex"/>
    <property type="evidence" value="ECO:0007669"/>
    <property type="project" value="TreeGrafter"/>
</dbReference>
<evidence type="ECO:0000256" key="1">
    <source>
        <dbReference type="ARBA" id="ARBA00022723"/>
    </source>
</evidence>
<dbReference type="PANTHER" id="PTHR22619:SF1">
    <property type="entry name" value="ZINC FINGER SWIM DOMAIN-CONTAINING PROTEIN 8"/>
    <property type="match status" value="1"/>
</dbReference>
<evidence type="ECO:0000313" key="8">
    <source>
        <dbReference type="Proteomes" id="UP000675881"/>
    </source>
</evidence>
<dbReference type="PANTHER" id="PTHR22619">
    <property type="entry name" value="ZINC FINGER SWIM DOMAIN CONTAINING PROTEIN 4, 5, 6"/>
    <property type="match status" value="1"/>
</dbReference>
<dbReference type="Pfam" id="PF25572">
    <property type="entry name" value="TPR_ZSWIM8"/>
    <property type="match status" value="1"/>
</dbReference>
<sequence>MMDDVGGLVADLDENFDEEVEDEDEDSVCSWMSDSESVVHNWRGWKVMGLRECVSGCEGGGGVEGGEWSGCLKGPLSLCELGARSVARWIPFELVERYYPPVPEEVQLRIAFWSFPEREEDIRLYSCLANGSGSTCLPQWFPATGRRVSPLPSRSTGSGLCLVSVPASPKRSGALTLWHPSLYRIHRSVTLRAPVSESLSRLRRDQLQKFAQYLIAELPLQILPAAQKILDELLSQSPTAINTVCGAPDPTAGGSASELSSFYLDSKNLKNNISTILIKFCVPSPIVFSDVNYLSTTPPLSAAEWTSYLRPLRGREPEGIWNLLSIVREMFRRCDHNALPLLEILTLQCIETAQIMVWWFYTKVALQQKGPAKHNVNSNSQASQNACAYLCDEIVTLWKLATLNPCISPQERQTLKQRLIYYHTSVIHKIKANQNSVPNKSNNHCSQVNSSQAVIRCEYPTTARSHRTIARESNESDEGVEMNGNNVESVHQRIEPQDENDRDSDWSSSAQDSGEVRRSNSHVVFDVDNQEQEDLQYRVYFYDSGVPINTRSNEKDKELVDVFKICVQHACSLAVHLANDMLKSTLDLLAESRSVNGGNIVGGLNKRHKRNVNAATHQVTLTASNTLSHCAFLCSVLLENESYHSLAFQIAMYGLEMPRPPASIKPMEVKLANQESELVNLLKRVPQGQWELNIIREKALQLKEASFIFESLVRASGIRSCSRSHWDESECNEKNRKSVFQSLNLRNESSYERDYHRSQSDWGQFLDDHKEESLSNRHNRNKGTRNRGNDQASDSGSSGNSSADSIDSSSSSSAVLRVHQAHNSSDTSLTWIRKTSSSQSLMHGGLVHFGSGAISNRGPTLSSVTTNSNIAPRPIVSGLKINRFRGKRNCPSLPNQPSDSLAHFMYELAKTVLTKAGGNSSTSLFNQQTASSNHRGPHRALLMCAFQIGLYSLGLYNAVTSNWLSRTYSSQVHWVTSQALEIGTPAIEFLIGTWEGHLSPTEAVSIADRVSRGRDPHVIRASAELALSVLPHASALKVTEIQRAICQCQQQSQDMLERACLAVEKAATGGGVYPEHHEQQSLQISQHSVPNIAPQDSQAIHQQLQVATGVHYPFYGLISRFPQAPSLSGHHLQQQFQAAAAVQRQAAVQAVAAAAAAVANPPPFQMYPSGGNSPVSVTTAHTRFGGIYQLSAAIPSGQIGSLLSASPSVSSVGQKQPTQTVQSGVPFPSNANSVGHVSHRFLISAYRVGMLALESLGRRTTEERPEVRFAQNPTYGPDVMWLKSISRMLGLNYFQNFLVIIGATIASPFLLQELTLEGAINLACAANSGAQSGIPSSSSVSLTFSNTSSSTGNTVGYSTIMQSIRSNPHLTQLASKCYQMYYQCIHQRLFQLAPEDYEEFASIILHARKAFYWTVEGPRTFQTLLQSIRRSKSCTKELWQKVLSRVQNTTIEQL</sequence>
<proteinExistence type="predicted"/>
<dbReference type="InterPro" id="IPR048370">
    <property type="entry name" value="ZSWIM4-8_C"/>
</dbReference>
<evidence type="ECO:0000256" key="3">
    <source>
        <dbReference type="ARBA" id="ARBA00022833"/>
    </source>
</evidence>
<feature type="region of interest" description="Disordered" evidence="4">
    <location>
        <begin position="771"/>
        <end position="821"/>
    </location>
</feature>
<gene>
    <name evidence="7" type="ORF">LSAA_3433</name>
</gene>
<dbReference type="Proteomes" id="UP000675881">
    <property type="component" value="Chromosome 12"/>
</dbReference>
<keyword evidence="8" id="KW-1185">Reference proteome</keyword>
<keyword evidence="3" id="KW-0862">Zinc</keyword>
<name>A0A7R8CLQ4_LEPSM</name>
<protein>
    <submittedName>
        <fullName evidence="7">Zinc finger SWIM domain-containing protein 8</fullName>
    </submittedName>
</protein>
<feature type="region of interest" description="Disordered" evidence="4">
    <location>
        <begin position="466"/>
        <end position="524"/>
    </location>
</feature>
<organism evidence="7 8">
    <name type="scientific">Lepeophtheirus salmonis</name>
    <name type="common">Salmon louse</name>
    <name type="synonym">Caligus salmonis</name>
    <dbReference type="NCBI Taxonomy" id="72036"/>
    <lineage>
        <taxon>Eukaryota</taxon>
        <taxon>Metazoa</taxon>
        <taxon>Ecdysozoa</taxon>
        <taxon>Arthropoda</taxon>
        <taxon>Crustacea</taxon>
        <taxon>Multicrustacea</taxon>
        <taxon>Hexanauplia</taxon>
        <taxon>Copepoda</taxon>
        <taxon>Siphonostomatoida</taxon>
        <taxon>Caligidae</taxon>
        <taxon>Lepeophtheirus</taxon>
    </lineage>
</organism>
<evidence type="ECO:0000259" key="5">
    <source>
        <dbReference type="Pfam" id="PF21055"/>
    </source>
</evidence>
<feature type="compositionally biased region" description="Low complexity" evidence="4">
    <location>
        <begin position="792"/>
        <end position="814"/>
    </location>
</feature>
<feature type="domain" description="ZSWIM4-8 C-terminal" evidence="5">
    <location>
        <begin position="1239"/>
        <end position="1438"/>
    </location>
</feature>
<dbReference type="EMBL" id="HG994591">
    <property type="protein sequence ID" value="CAF2815098.1"/>
    <property type="molecule type" value="Genomic_DNA"/>
</dbReference>
<feature type="domain" description="ZSWIM8 TPR repeats" evidence="6">
    <location>
        <begin position="263"/>
        <end position="448"/>
    </location>
</feature>
<evidence type="ECO:0000259" key="6">
    <source>
        <dbReference type="Pfam" id="PF25572"/>
    </source>
</evidence>
<accession>A0A7R8CLQ4</accession>
<keyword evidence="1" id="KW-0479">Metal-binding</keyword>
<dbReference type="InterPro" id="IPR057945">
    <property type="entry name" value="TPR_ZSWIM8"/>
</dbReference>